<organism evidence="1 2">
    <name type="scientific">Stephania cephalantha</name>
    <dbReference type="NCBI Taxonomy" id="152367"/>
    <lineage>
        <taxon>Eukaryota</taxon>
        <taxon>Viridiplantae</taxon>
        <taxon>Streptophyta</taxon>
        <taxon>Embryophyta</taxon>
        <taxon>Tracheophyta</taxon>
        <taxon>Spermatophyta</taxon>
        <taxon>Magnoliopsida</taxon>
        <taxon>Ranunculales</taxon>
        <taxon>Menispermaceae</taxon>
        <taxon>Menispermoideae</taxon>
        <taxon>Cissampelideae</taxon>
        <taxon>Stephania</taxon>
    </lineage>
</organism>
<comment type="caution">
    <text evidence="1">The sequence shown here is derived from an EMBL/GenBank/DDBJ whole genome shotgun (WGS) entry which is preliminary data.</text>
</comment>
<gene>
    <name evidence="1" type="ORF">Scep_019264</name>
</gene>
<dbReference type="EMBL" id="JBBNAG010000008">
    <property type="protein sequence ID" value="KAK9111745.1"/>
    <property type="molecule type" value="Genomic_DNA"/>
</dbReference>
<proteinExistence type="predicted"/>
<evidence type="ECO:0000313" key="1">
    <source>
        <dbReference type="EMBL" id="KAK9111745.1"/>
    </source>
</evidence>
<keyword evidence="2" id="KW-1185">Reference proteome</keyword>
<dbReference type="AlphaFoldDB" id="A0AAP0NN42"/>
<accession>A0AAP0NN42</accession>
<dbReference type="Proteomes" id="UP001419268">
    <property type="component" value="Unassembled WGS sequence"/>
</dbReference>
<evidence type="ECO:0000313" key="2">
    <source>
        <dbReference type="Proteomes" id="UP001419268"/>
    </source>
</evidence>
<sequence length="164" mass="19516">MKDEAPILFSWFMKNANKINIVIFNTYTCALRVTYITPTTIPINKSYTHVYIPYIPNKKYSRTKPKTQQRQFNKHLVSEPKQPTREYLRIKSNQQEKGMIQLRNWKRLQCPHLALQLAPTIKKIVKHLILKNSLFGIVSSSWRTLSKYKENRAMIDLPLWVLLW</sequence>
<protein>
    <submittedName>
        <fullName evidence="1">Uncharacterized protein</fullName>
    </submittedName>
</protein>
<reference evidence="1 2" key="1">
    <citation type="submission" date="2024-01" db="EMBL/GenBank/DDBJ databases">
        <title>Genome assemblies of Stephania.</title>
        <authorList>
            <person name="Yang L."/>
        </authorList>
    </citation>
    <scope>NUCLEOTIDE SEQUENCE [LARGE SCALE GENOMIC DNA]</scope>
    <source>
        <strain evidence="1">JXDWG</strain>
        <tissue evidence="1">Leaf</tissue>
    </source>
</reference>
<name>A0AAP0NN42_9MAGN</name>